<evidence type="ECO:0000313" key="2">
    <source>
        <dbReference type="EMBL" id="JAH43248.1"/>
    </source>
</evidence>
<evidence type="ECO:0000256" key="1">
    <source>
        <dbReference type="SAM" id="SignalP"/>
    </source>
</evidence>
<reference evidence="2" key="2">
    <citation type="journal article" date="2015" name="Fish Shellfish Immunol.">
        <title>Early steps in the European eel (Anguilla anguilla)-Vibrio vulnificus interaction in the gills: Role of the RtxA13 toxin.</title>
        <authorList>
            <person name="Callol A."/>
            <person name="Pajuelo D."/>
            <person name="Ebbesson L."/>
            <person name="Teles M."/>
            <person name="MacKenzie S."/>
            <person name="Amaro C."/>
        </authorList>
    </citation>
    <scope>NUCLEOTIDE SEQUENCE</scope>
</reference>
<protein>
    <recommendedName>
        <fullName evidence="3">Secreted protein</fullName>
    </recommendedName>
</protein>
<dbReference type="AlphaFoldDB" id="A0A0E9SRX5"/>
<keyword evidence="1" id="KW-0732">Signal</keyword>
<evidence type="ECO:0008006" key="3">
    <source>
        <dbReference type="Google" id="ProtNLM"/>
    </source>
</evidence>
<feature type="chain" id="PRO_5002432618" description="Secreted protein" evidence="1">
    <location>
        <begin position="27"/>
        <end position="67"/>
    </location>
</feature>
<proteinExistence type="predicted"/>
<name>A0A0E9SRX5_ANGAN</name>
<sequence length="67" mass="7897">MQCLYSLTISMIMFLPQVLFETLIQAQMCQLCVSLQGYANTMCTWVQKRYSKEKEQNFEYELPVSCI</sequence>
<organism evidence="2">
    <name type="scientific">Anguilla anguilla</name>
    <name type="common">European freshwater eel</name>
    <name type="synonym">Muraena anguilla</name>
    <dbReference type="NCBI Taxonomy" id="7936"/>
    <lineage>
        <taxon>Eukaryota</taxon>
        <taxon>Metazoa</taxon>
        <taxon>Chordata</taxon>
        <taxon>Craniata</taxon>
        <taxon>Vertebrata</taxon>
        <taxon>Euteleostomi</taxon>
        <taxon>Actinopterygii</taxon>
        <taxon>Neopterygii</taxon>
        <taxon>Teleostei</taxon>
        <taxon>Anguilliformes</taxon>
        <taxon>Anguillidae</taxon>
        <taxon>Anguilla</taxon>
    </lineage>
</organism>
<reference evidence="2" key="1">
    <citation type="submission" date="2014-11" db="EMBL/GenBank/DDBJ databases">
        <authorList>
            <person name="Amaro Gonzalez C."/>
        </authorList>
    </citation>
    <scope>NUCLEOTIDE SEQUENCE</scope>
</reference>
<accession>A0A0E9SRX5</accession>
<dbReference type="EMBL" id="GBXM01065329">
    <property type="protein sequence ID" value="JAH43248.1"/>
    <property type="molecule type" value="Transcribed_RNA"/>
</dbReference>
<feature type="signal peptide" evidence="1">
    <location>
        <begin position="1"/>
        <end position="26"/>
    </location>
</feature>